<sequence>METAGTSSDRAAKCGKHNSLSTSLAGRSLRWDLYCLCAFANSANDQGQACFPECKPTENAHNLATVAWTGDKENRKIWAVYKKECQKLPKGQSLTAVALHAAVANFKTQLSKTKGDTGEVTIHLLGTTGGVATGGCAGRKSANGGKCVHYKGEHFSGEKITVPWLVSLEEALTQQEHIIAAAQSIKDINQQIDDLNETLKDIIWDTEVKNHATKAEQTAPLDTNDLTKECEAITVAADSKNNEICK</sequence>
<comment type="subcellular location">
    <subcellularLocation>
        <location evidence="2">Cell membrane</location>
        <topology evidence="2">Lipid-anchor</topology>
        <topology evidence="2">GPI-anchor</topology>
    </subcellularLocation>
</comment>
<feature type="coiled-coil region" evidence="9">
    <location>
        <begin position="178"/>
        <end position="205"/>
    </location>
</feature>
<evidence type="ECO:0000256" key="7">
    <source>
        <dbReference type="ARBA" id="ARBA00023180"/>
    </source>
</evidence>
<reference evidence="14 15" key="1">
    <citation type="submission" date="2018-09" db="EMBL/GenBank/DDBJ databases">
        <title>whole genome sequence of T. equiperdum IVM-t1 strain.</title>
        <authorList>
            <person name="Suganuma K."/>
        </authorList>
    </citation>
    <scope>NUCLEOTIDE SEQUENCE [LARGE SCALE GENOMIC DNA]</scope>
    <source>
        <strain evidence="14 15">IVM-t1</strain>
    </source>
</reference>
<keyword evidence="9" id="KW-0175">Coiled coil</keyword>
<organism evidence="14 15">
    <name type="scientific">Trypanosoma brucei equiperdum</name>
    <dbReference type="NCBI Taxonomy" id="630700"/>
    <lineage>
        <taxon>Eukaryota</taxon>
        <taxon>Discoba</taxon>
        <taxon>Euglenozoa</taxon>
        <taxon>Kinetoplastea</taxon>
        <taxon>Metakinetoplastina</taxon>
        <taxon>Trypanosomatida</taxon>
        <taxon>Trypanosomatidae</taxon>
        <taxon>Trypanosoma</taxon>
    </lineage>
</organism>
<evidence type="ECO:0000256" key="2">
    <source>
        <dbReference type="ARBA" id="ARBA00004609"/>
    </source>
</evidence>
<evidence type="ECO:0000256" key="4">
    <source>
        <dbReference type="ARBA" id="ARBA00022622"/>
    </source>
</evidence>
<dbReference type="EMBL" id="QSBY01000009">
    <property type="protein sequence ID" value="RHW70475.1"/>
    <property type="molecule type" value="Genomic_DNA"/>
</dbReference>
<evidence type="ECO:0000256" key="8">
    <source>
        <dbReference type="ARBA" id="ARBA00023288"/>
    </source>
</evidence>
<evidence type="ECO:0000259" key="10">
    <source>
        <dbReference type="Pfam" id="PF13206"/>
    </source>
</evidence>
<keyword evidence="4" id="KW-0336">GPI-anchor</keyword>
<evidence type="ECO:0000313" key="14">
    <source>
        <dbReference type="EMBL" id="RHW70634.1"/>
    </source>
</evidence>
<keyword evidence="5" id="KW-0732">Signal</keyword>
<dbReference type="EMBL" id="QSBY01000009">
    <property type="protein sequence ID" value="RHW69999.1"/>
    <property type="molecule type" value="Genomic_DNA"/>
</dbReference>
<dbReference type="EMBL" id="QSBY01000009">
    <property type="protein sequence ID" value="RHW70634.1"/>
    <property type="molecule type" value="Genomic_DNA"/>
</dbReference>
<keyword evidence="3" id="KW-1003">Cell membrane</keyword>
<dbReference type="Pfam" id="PF13206">
    <property type="entry name" value="VSG_B"/>
    <property type="match status" value="1"/>
</dbReference>
<dbReference type="GO" id="GO:0098552">
    <property type="term" value="C:side of membrane"/>
    <property type="evidence" value="ECO:0007669"/>
    <property type="project" value="UniProtKB-KW"/>
</dbReference>
<evidence type="ECO:0000313" key="12">
    <source>
        <dbReference type="EMBL" id="RHW70252.1"/>
    </source>
</evidence>
<accession>A0A3L6L1Y1</accession>
<gene>
    <name evidence="14" type="ORF">DPX39_090094400</name>
    <name evidence="11" type="ORF">DPX39_090097700</name>
    <name evidence="13" type="ORF">DPX39_090101000</name>
    <name evidence="12" type="ORF">DPX39_090104300</name>
</gene>
<keyword evidence="8" id="KW-0449">Lipoprotein</keyword>
<comment type="function">
    <text evidence="1">VSG forms a coat on the surface of the parasite. The trypanosome evades the immune response of the host by expressing a series of antigenically distinct VSGs from an estimated 1000 VSG genes.</text>
</comment>
<dbReference type="EMBL" id="QSBY01000009">
    <property type="protein sequence ID" value="RHW70252.1"/>
    <property type="molecule type" value="Genomic_DNA"/>
</dbReference>
<protein>
    <submittedName>
        <fullName evidence="14">Trypanosomal VSG domain containing protein</fullName>
    </submittedName>
</protein>
<evidence type="ECO:0000313" key="11">
    <source>
        <dbReference type="EMBL" id="RHW69999.1"/>
    </source>
</evidence>
<name>A0A3L6L1Y1_9TRYP</name>
<proteinExistence type="predicted"/>
<dbReference type="Proteomes" id="UP000266743">
    <property type="component" value="Chromosome 9"/>
</dbReference>
<keyword evidence="6" id="KW-0472">Membrane</keyword>
<evidence type="ECO:0000256" key="3">
    <source>
        <dbReference type="ARBA" id="ARBA00022475"/>
    </source>
</evidence>
<evidence type="ECO:0000256" key="6">
    <source>
        <dbReference type="ARBA" id="ARBA00023136"/>
    </source>
</evidence>
<dbReference type="GO" id="GO:0005886">
    <property type="term" value="C:plasma membrane"/>
    <property type="evidence" value="ECO:0007669"/>
    <property type="project" value="UniProtKB-SubCell"/>
</dbReference>
<evidence type="ECO:0000313" key="13">
    <source>
        <dbReference type="EMBL" id="RHW70475.1"/>
    </source>
</evidence>
<dbReference type="AlphaFoldDB" id="A0A3L6L1Y1"/>
<dbReference type="InterPro" id="IPR025932">
    <property type="entry name" value="Trypano_VSG_B_N_dom"/>
</dbReference>
<keyword evidence="7" id="KW-0325">Glycoprotein</keyword>
<comment type="caution">
    <text evidence="14">The sequence shown here is derived from an EMBL/GenBank/DDBJ whole genome shotgun (WGS) entry which is preliminary data.</text>
</comment>
<evidence type="ECO:0000256" key="5">
    <source>
        <dbReference type="ARBA" id="ARBA00022729"/>
    </source>
</evidence>
<feature type="domain" description="Trypanosome variant surface glycoprotein B-type N-terminal" evidence="10">
    <location>
        <begin position="3"/>
        <end position="193"/>
    </location>
</feature>
<evidence type="ECO:0000313" key="15">
    <source>
        <dbReference type="Proteomes" id="UP000266743"/>
    </source>
</evidence>
<evidence type="ECO:0000256" key="9">
    <source>
        <dbReference type="SAM" id="Coils"/>
    </source>
</evidence>
<evidence type="ECO:0000256" key="1">
    <source>
        <dbReference type="ARBA" id="ARBA00002523"/>
    </source>
</evidence>